<sequence length="67" mass="7131">MPFMRSADPRPEIRTGSHPRCGRLYSGLADLPGNPRNTGPLGSGRTVIAGRGEAISLPETRSATWPS</sequence>
<dbReference type="AlphaFoldDB" id="A0A843WHG8"/>
<evidence type="ECO:0000313" key="2">
    <source>
        <dbReference type="EMBL" id="MQM07186.1"/>
    </source>
</evidence>
<protein>
    <submittedName>
        <fullName evidence="2">Uncharacterized protein</fullName>
    </submittedName>
</protein>
<name>A0A843WHG8_COLES</name>
<keyword evidence="3" id="KW-1185">Reference proteome</keyword>
<dbReference type="Proteomes" id="UP000652761">
    <property type="component" value="Unassembled WGS sequence"/>
</dbReference>
<feature type="region of interest" description="Disordered" evidence="1">
    <location>
        <begin position="27"/>
        <end position="46"/>
    </location>
</feature>
<accession>A0A843WHG8</accession>
<organism evidence="2 3">
    <name type="scientific">Colocasia esculenta</name>
    <name type="common">Wild taro</name>
    <name type="synonym">Arum esculentum</name>
    <dbReference type="NCBI Taxonomy" id="4460"/>
    <lineage>
        <taxon>Eukaryota</taxon>
        <taxon>Viridiplantae</taxon>
        <taxon>Streptophyta</taxon>
        <taxon>Embryophyta</taxon>
        <taxon>Tracheophyta</taxon>
        <taxon>Spermatophyta</taxon>
        <taxon>Magnoliopsida</taxon>
        <taxon>Liliopsida</taxon>
        <taxon>Araceae</taxon>
        <taxon>Aroideae</taxon>
        <taxon>Colocasieae</taxon>
        <taxon>Colocasia</taxon>
    </lineage>
</organism>
<feature type="region of interest" description="Disordered" evidence="1">
    <location>
        <begin position="1"/>
        <end position="21"/>
    </location>
</feature>
<evidence type="ECO:0000256" key="1">
    <source>
        <dbReference type="SAM" id="MobiDB-lite"/>
    </source>
</evidence>
<evidence type="ECO:0000313" key="3">
    <source>
        <dbReference type="Proteomes" id="UP000652761"/>
    </source>
</evidence>
<dbReference type="EMBL" id="NMUH01003815">
    <property type="protein sequence ID" value="MQM07186.1"/>
    <property type="molecule type" value="Genomic_DNA"/>
</dbReference>
<gene>
    <name evidence="2" type="ORF">Taro_040024</name>
</gene>
<comment type="caution">
    <text evidence="2">The sequence shown here is derived from an EMBL/GenBank/DDBJ whole genome shotgun (WGS) entry which is preliminary data.</text>
</comment>
<reference evidence="2" key="1">
    <citation type="submission" date="2017-07" db="EMBL/GenBank/DDBJ databases">
        <title>Taro Niue Genome Assembly and Annotation.</title>
        <authorList>
            <person name="Atibalentja N."/>
            <person name="Keating K."/>
            <person name="Fields C.J."/>
        </authorList>
    </citation>
    <scope>NUCLEOTIDE SEQUENCE</scope>
    <source>
        <strain evidence="2">Niue_2</strain>
        <tissue evidence="2">Leaf</tissue>
    </source>
</reference>
<proteinExistence type="predicted"/>